<proteinExistence type="predicted"/>
<dbReference type="RefSeq" id="WP_208253893.1">
    <property type="nucleotide sequence ID" value="NZ_JAGEOJ010000002.1"/>
</dbReference>
<gene>
    <name evidence="3" type="ORF">J4573_04160</name>
</gene>
<keyword evidence="4" id="KW-1185">Reference proteome</keyword>
<dbReference type="InterPro" id="IPR036388">
    <property type="entry name" value="WH-like_DNA-bd_sf"/>
</dbReference>
<dbReference type="SUPFAM" id="SSF52540">
    <property type="entry name" value="P-loop containing nucleoside triphosphate hydrolases"/>
    <property type="match status" value="1"/>
</dbReference>
<dbReference type="InterPro" id="IPR016032">
    <property type="entry name" value="Sig_transdc_resp-reg_C-effctor"/>
</dbReference>
<name>A0A939P6H0_9ACTN</name>
<dbReference type="InterPro" id="IPR041664">
    <property type="entry name" value="AAA_16"/>
</dbReference>
<dbReference type="SUPFAM" id="SSF46894">
    <property type="entry name" value="C-terminal effector domain of the bipartite response regulators"/>
    <property type="match status" value="1"/>
</dbReference>
<evidence type="ECO:0000313" key="4">
    <source>
        <dbReference type="Proteomes" id="UP000669179"/>
    </source>
</evidence>
<comment type="caution">
    <text evidence="3">The sequence shown here is derived from an EMBL/GenBank/DDBJ whole genome shotgun (WGS) entry which is preliminary data.</text>
</comment>
<dbReference type="Gene3D" id="1.25.40.10">
    <property type="entry name" value="Tetratricopeptide repeat domain"/>
    <property type="match status" value="2"/>
</dbReference>
<dbReference type="InterPro" id="IPR011990">
    <property type="entry name" value="TPR-like_helical_dom_sf"/>
</dbReference>
<dbReference type="InterPro" id="IPR027417">
    <property type="entry name" value="P-loop_NTPase"/>
</dbReference>
<dbReference type="GO" id="GO:0006355">
    <property type="term" value="P:regulation of DNA-templated transcription"/>
    <property type="evidence" value="ECO:0007669"/>
    <property type="project" value="InterPro"/>
</dbReference>
<reference evidence="3" key="1">
    <citation type="submission" date="2021-03" db="EMBL/GenBank/DDBJ databases">
        <authorList>
            <person name="Kanchanasin P."/>
            <person name="Saeng-In P."/>
            <person name="Phongsopitanun W."/>
            <person name="Yuki M."/>
            <person name="Kudo T."/>
            <person name="Ohkuma M."/>
            <person name="Tanasupawat S."/>
        </authorList>
    </citation>
    <scope>NUCLEOTIDE SEQUENCE</scope>
    <source>
        <strain evidence="3">GKU 128</strain>
    </source>
</reference>
<dbReference type="SUPFAM" id="SSF48452">
    <property type="entry name" value="TPR-like"/>
    <property type="match status" value="2"/>
</dbReference>
<dbReference type="SMART" id="SM01043">
    <property type="entry name" value="BTAD"/>
    <property type="match status" value="1"/>
</dbReference>
<organism evidence="3 4">
    <name type="scientific">Actinomadura barringtoniae</name>
    <dbReference type="NCBI Taxonomy" id="1427535"/>
    <lineage>
        <taxon>Bacteria</taxon>
        <taxon>Bacillati</taxon>
        <taxon>Actinomycetota</taxon>
        <taxon>Actinomycetes</taxon>
        <taxon>Streptosporangiales</taxon>
        <taxon>Thermomonosporaceae</taxon>
        <taxon>Actinomadura</taxon>
    </lineage>
</organism>
<sequence length="1046" mass="112805">MLHVSLLGEQTISDDGTGVQTGSPRTVALLGLLAVHEGSPQARRRIAGLFWPDSSDAQALTNLRRELHHLRQILGQEPSLVVTSRDLCWRDSPTCHVDARAFDVERGAALDAMATGDGEQALIHATAAIDLYKGELLPGLYDDWLLEARAELQRQCVEMCDLATAARARTGDLTGAVASARRRVRLQPLEEVGYRTLMQVLADLGDRAGAVTTYHHCASVLERELGVLPDPATRRLFQRLMARAEGPAARRSGFAAHRLVGRLAELGALEDVWRAAADGRPGFALVWGGAGVGKTRLVNELAETARRDGAVVAVSQCFGASGRLALAPVADWMRDPAVQAGVPRLDAAWRAEVDRLVPSARSARSAPSVHAAESGPDDAMEDPWQRHRFFEGLARALIGVGRPVLLVLDNLQWCDLETLAFVTFCLRLDPGARLMVAGTLRDDDGDEDADLAGWTARMRAAGLLTELRLSPLEAGDAAELAEAIRGRPLSADDADLLQAATGGFPLYVIEAVRGGARPGPGGDLASVLRVRLQAATAPARDVAGLAAAVGTDFSLDLLTEASDLQAGAVVEAVDELWRRRIVHELGDGYDFSHDLLRDAAYAQVSPPKRWLLHRRVAQALELMHADDTGTVSAQLAEQYLRGGRPDRAVAYYRRAADVAAGLFAHAEAVRLNRLALALVRERPPGSGRDLEELALLEAMAAPLNARHGFASPELQRTLERSVELAESLDRKESLSTGLVALWTSRIVQGRVPEAYRTAVRALALVDPGTEMSGTAHFAVGGSAFCLGRPAEALRHFDRVTGGAFALSVGVRPEVQGVAWAAHAHWLLGHDHEALAACREAIGNARALRHPYSLAVALAYGAITYQMCGAMPELRETAGELRELCERHDFAYYREWGVILDGWCRSGEDGLRLARQGIGNLREQGSLVRMPYWLSLLADLSARHGLPDVALATLDAALAGGQAREDLWWLPEALRMRAALGDEGSAVSRLRSAAQLASAHGSLALLRRCERDLAERGRSMRERSANAAVPSVRQARDFPATHLEGDP</sequence>
<evidence type="ECO:0000313" key="3">
    <source>
        <dbReference type="EMBL" id="MBO2446270.1"/>
    </source>
</evidence>
<dbReference type="Gene3D" id="1.10.10.10">
    <property type="entry name" value="Winged helix-like DNA-binding domain superfamily/Winged helix DNA-binding domain"/>
    <property type="match status" value="1"/>
</dbReference>
<dbReference type="PANTHER" id="PTHR35807">
    <property type="entry name" value="TRANSCRIPTIONAL REGULATOR REDD-RELATED"/>
    <property type="match status" value="1"/>
</dbReference>
<feature type="domain" description="Bacterial transcriptional activator" evidence="2">
    <location>
        <begin position="97"/>
        <end position="241"/>
    </location>
</feature>
<dbReference type="EMBL" id="JAGEOJ010000002">
    <property type="protein sequence ID" value="MBO2446270.1"/>
    <property type="molecule type" value="Genomic_DNA"/>
</dbReference>
<dbReference type="AlphaFoldDB" id="A0A939P6H0"/>
<dbReference type="Proteomes" id="UP000669179">
    <property type="component" value="Unassembled WGS sequence"/>
</dbReference>
<feature type="region of interest" description="Disordered" evidence="1">
    <location>
        <begin position="1016"/>
        <end position="1046"/>
    </location>
</feature>
<evidence type="ECO:0000256" key="1">
    <source>
        <dbReference type="SAM" id="MobiDB-lite"/>
    </source>
</evidence>
<dbReference type="InterPro" id="IPR005158">
    <property type="entry name" value="BTAD"/>
</dbReference>
<dbReference type="InterPro" id="IPR051677">
    <property type="entry name" value="AfsR-DnrI-RedD_regulator"/>
</dbReference>
<dbReference type="GO" id="GO:0003677">
    <property type="term" value="F:DNA binding"/>
    <property type="evidence" value="ECO:0007669"/>
    <property type="project" value="InterPro"/>
</dbReference>
<dbReference type="Pfam" id="PF13191">
    <property type="entry name" value="AAA_16"/>
    <property type="match status" value="1"/>
</dbReference>
<evidence type="ECO:0000259" key="2">
    <source>
        <dbReference type="SMART" id="SM01043"/>
    </source>
</evidence>
<protein>
    <submittedName>
        <fullName evidence="3">AAA family ATPase</fullName>
    </submittedName>
</protein>
<dbReference type="Pfam" id="PF03704">
    <property type="entry name" value="BTAD"/>
    <property type="match status" value="1"/>
</dbReference>
<accession>A0A939P6H0</accession>